<dbReference type="EMBL" id="ML993585">
    <property type="protein sequence ID" value="KAF2170622.1"/>
    <property type="molecule type" value="Genomic_DNA"/>
</dbReference>
<proteinExistence type="predicted"/>
<feature type="region of interest" description="Disordered" evidence="1">
    <location>
        <begin position="316"/>
        <end position="335"/>
    </location>
</feature>
<accession>A0A6A6CXN4</accession>
<dbReference type="RefSeq" id="XP_033671511.1">
    <property type="nucleotide sequence ID" value="XM_033811856.1"/>
</dbReference>
<evidence type="ECO:0000313" key="2">
    <source>
        <dbReference type="EMBL" id="KAF2170622.1"/>
    </source>
</evidence>
<evidence type="ECO:0000313" key="3">
    <source>
        <dbReference type="Proteomes" id="UP000799537"/>
    </source>
</evidence>
<dbReference type="Proteomes" id="UP000799537">
    <property type="component" value="Unassembled WGS sequence"/>
</dbReference>
<keyword evidence="3" id="KW-1185">Reference proteome</keyword>
<evidence type="ECO:0000256" key="1">
    <source>
        <dbReference type="SAM" id="MobiDB-lite"/>
    </source>
</evidence>
<gene>
    <name evidence="2" type="ORF">M409DRAFT_51630</name>
</gene>
<sequence>MADPILALAAHPHRDSAMKQNRIDYGRLLLYVANIAVDSGKKERPTIVCQRSIAKSRLRSTFTLKGLARLGGVQSGLQPPGRHIQLKCDNSPSRTAWPSIYGCAQCPEHASIDAVLARVCAPRQRTGSNERLSNWPSTPTRKVSLFVRRDSGRRQNCGDRAEDQMTTSHYDFIMISLCGALEPTKKKWRDLMVAAGFELQVVRMYDGDEGHQLSGINDADAFTKCRQCDVAQDLQDSNYQTWESYVSFSCGASVCYPRIATQLQRHMTTSPLCLSTNALETAPLWWPGRTWLAWMFYKTAGQRENGCNGECVVPPEQSSKSGALDNIVPTTDHSA</sequence>
<reference evidence="2" key="1">
    <citation type="journal article" date="2020" name="Stud. Mycol.">
        <title>101 Dothideomycetes genomes: a test case for predicting lifestyles and emergence of pathogens.</title>
        <authorList>
            <person name="Haridas S."/>
            <person name="Albert R."/>
            <person name="Binder M."/>
            <person name="Bloem J."/>
            <person name="Labutti K."/>
            <person name="Salamov A."/>
            <person name="Andreopoulos B."/>
            <person name="Baker S."/>
            <person name="Barry K."/>
            <person name="Bills G."/>
            <person name="Bluhm B."/>
            <person name="Cannon C."/>
            <person name="Castanera R."/>
            <person name="Culley D."/>
            <person name="Daum C."/>
            <person name="Ezra D."/>
            <person name="Gonzalez J."/>
            <person name="Henrissat B."/>
            <person name="Kuo A."/>
            <person name="Liang C."/>
            <person name="Lipzen A."/>
            <person name="Lutzoni F."/>
            <person name="Magnuson J."/>
            <person name="Mondo S."/>
            <person name="Nolan M."/>
            <person name="Ohm R."/>
            <person name="Pangilinan J."/>
            <person name="Park H.-J."/>
            <person name="Ramirez L."/>
            <person name="Alfaro M."/>
            <person name="Sun H."/>
            <person name="Tritt A."/>
            <person name="Yoshinaga Y."/>
            <person name="Zwiers L.-H."/>
            <person name="Turgeon B."/>
            <person name="Goodwin S."/>
            <person name="Spatafora J."/>
            <person name="Crous P."/>
            <person name="Grigoriev I."/>
        </authorList>
    </citation>
    <scope>NUCLEOTIDE SEQUENCE</scope>
    <source>
        <strain evidence="2">ATCC 36951</strain>
    </source>
</reference>
<dbReference type="AlphaFoldDB" id="A0A6A6CXN4"/>
<dbReference type="GeneID" id="54565128"/>
<name>A0A6A6CXN4_ZASCE</name>
<organism evidence="2 3">
    <name type="scientific">Zasmidium cellare ATCC 36951</name>
    <dbReference type="NCBI Taxonomy" id="1080233"/>
    <lineage>
        <taxon>Eukaryota</taxon>
        <taxon>Fungi</taxon>
        <taxon>Dikarya</taxon>
        <taxon>Ascomycota</taxon>
        <taxon>Pezizomycotina</taxon>
        <taxon>Dothideomycetes</taxon>
        <taxon>Dothideomycetidae</taxon>
        <taxon>Mycosphaerellales</taxon>
        <taxon>Mycosphaerellaceae</taxon>
        <taxon>Zasmidium</taxon>
    </lineage>
</organism>
<protein>
    <submittedName>
        <fullName evidence="2">Uncharacterized protein</fullName>
    </submittedName>
</protein>